<sequence length="147" mass="16550">MLNFAQAHSIFGGVATDKSETNALGSVILLALLVNVGVVIIAMVLLCCVLKTNNKVILILMLVIFSVIAIACICMGIILFITEATYLSKPESQYFFHDTYIIILYVALALACICIVLLLAKMYRNKIHEVNPYTEDWRKRNPYSYYY</sequence>
<organism evidence="2 3">
    <name type="scientific">Diploscapter pachys</name>
    <dbReference type="NCBI Taxonomy" id="2018661"/>
    <lineage>
        <taxon>Eukaryota</taxon>
        <taxon>Metazoa</taxon>
        <taxon>Ecdysozoa</taxon>
        <taxon>Nematoda</taxon>
        <taxon>Chromadorea</taxon>
        <taxon>Rhabditida</taxon>
        <taxon>Rhabditina</taxon>
        <taxon>Rhabditomorpha</taxon>
        <taxon>Rhabditoidea</taxon>
        <taxon>Rhabditidae</taxon>
        <taxon>Diploscapter</taxon>
    </lineage>
</organism>
<evidence type="ECO:0000313" key="3">
    <source>
        <dbReference type="Proteomes" id="UP000218231"/>
    </source>
</evidence>
<proteinExistence type="predicted"/>
<feature type="transmembrane region" description="Helical" evidence="1">
    <location>
        <begin position="27"/>
        <end position="50"/>
    </location>
</feature>
<feature type="transmembrane region" description="Helical" evidence="1">
    <location>
        <begin position="57"/>
        <end position="81"/>
    </location>
</feature>
<accession>A0A2A2K551</accession>
<name>A0A2A2K551_9BILA</name>
<protein>
    <submittedName>
        <fullName evidence="2">Uncharacterized protein</fullName>
    </submittedName>
</protein>
<keyword evidence="1" id="KW-0812">Transmembrane</keyword>
<dbReference type="Gene3D" id="1.20.140.150">
    <property type="match status" value="1"/>
</dbReference>
<evidence type="ECO:0000313" key="2">
    <source>
        <dbReference type="EMBL" id="PAV69012.1"/>
    </source>
</evidence>
<keyword evidence="3" id="KW-1185">Reference proteome</keyword>
<feature type="transmembrane region" description="Helical" evidence="1">
    <location>
        <begin position="101"/>
        <end position="120"/>
    </location>
</feature>
<reference evidence="2 3" key="1">
    <citation type="journal article" date="2017" name="Curr. Biol.">
        <title>Genome architecture and evolution of a unichromosomal asexual nematode.</title>
        <authorList>
            <person name="Fradin H."/>
            <person name="Zegar C."/>
            <person name="Gutwein M."/>
            <person name="Lucas J."/>
            <person name="Kovtun M."/>
            <person name="Corcoran D."/>
            <person name="Baugh L.R."/>
            <person name="Kiontke K."/>
            <person name="Gunsalus K."/>
            <person name="Fitch D.H."/>
            <person name="Piano F."/>
        </authorList>
    </citation>
    <scope>NUCLEOTIDE SEQUENCE [LARGE SCALE GENOMIC DNA]</scope>
    <source>
        <strain evidence="2">PF1309</strain>
    </source>
</reference>
<comment type="caution">
    <text evidence="2">The sequence shown here is derived from an EMBL/GenBank/DDBJ whole genome shotgun (WGS) entry which is preliminary data.</text>
</comment>
<dbReference type="EMBL" id="LIAE01009632">
    <property type="protein sequence ID" value="PAV69012.1"/>
    <property type="molecule type" value="Genomic_DNA"/>
</dbReference>
<gene>
    <name evidence="2" type="ORF">WR25_13920</name>
</gene>
<keyword evidence="1" id="KW-0472">Membrane</keyword>
<dbReference type="Proteomes" id="UP000218231">
    <property type="component" value="Unassembled WGS sequence"/>
</dbReference>
<dbReference type="AlphaFoldDB" id="A0A2A2K551"/>
<keyword evidence="1" id="KW-1133">Transmembrane helix</keyword>
<evidence type="ECO:0000256" key="1">
    <source>
        <dbReference type="SAM" id="Phobius"/>
    </source>
</evidence>